<dbReference type="SUPFAM" id="SSF46785">
    <property type="entry name" value="Winged helix' DNA-binding domain"/>
    <property type="match status" value="1"/>
</dbReference>
<feature type="region of interest" description="Disordered" evidence="5">
    <location>
        <begin position="232"/>
        <end position="371"/>
    </location>
</feature>
<dbReference type="InterPro" id="IPR030456">
    <property type="entry name" value="TF_fork_head_CS_2"/>
</dbReference>
<dbReference type="InterPro" id="IPR013638">
    <property type="entry name" value="Fork-head_N"/>
</dbReference>
<dbReference type="Proteomes" id="UP000192578">
    <property type="component" value="Unassembled WGS sequence"/>
</dbReference>
<dbReference type="GO" id="GO:0000981">
    <property type="term" value="F:DNA-binding transcription factor activity, RNA polymerase II-specific"/>
    <property type="evidence" value="ECO:0007669"/>
    <property type="project" value="TreeGrafter"/>
</dbReference>
<dbReference type="PROSITE" id="PS50039">
    <property type="entry name" value="FORK_HEAD_3"/>
    <property type="match status" value="1"/>
</dbReference>
<dbReference type="PRINTS" id="PR00053">
    <property type="entry name" value="FORKHEAD"/>
</dbReference>
<dbReference type="GO" id="GO:0005634">
    <property type="term" value="C:nucleus"/>
    <property type="evidence" value="ECO:0007669"/>
    <property type="project" value="UniProtKB-SubCell"/>
</dbReference>
<feature type="compositionally biased region" description="Low complexity" evidence="5">
    <location>
        <begin position="296"/>
        <end position="312"/>
    </location>
</feature>
<dbReference type="GO" id="GO:0030154">
    <property type="term" value="P:cell differentiation"/>
    <property type="evidence" value="ECO:0007669"/>
    <property type="project" value="TreeGrafter"/>
</dbReference>
<dbReference type="InterPro" id="IPR018122">
    <property type="entry name" value="TF_fork_head_CS_1"/>
</dbReference>
<dbReference type="PANTHER" id="PTHR11829">
    <property type="entry name" value="FORKHEAD BOX PROTEIN"/>
    <property type="match status" value="1"/>
</dbReference>
<evidence type="ECO:0000313" key="8">
    <source>
        <dbReference type="Proteomes" id="UP000192578"/>
    </source>
</evidence>
<reference evidence="8" key="1">
    <citation type="submission" date="2017-01" db="EMBL/GenBank/DDBJ databases">
        <title>Comparative genomics of anhydrobiosis in the tardigrade Hypsibius dujardini.</title>
        <authorList>
            <person name="Yoshida Y."/>
            <person name="Koutsovoulos G."/>
            <person name="Laetsch D."/>
            <person name="Stevens L."/>
            <person name="Kumar S."/>
            <person name="Horikawa D."/>
            <person name="Ishino K."/>
            <person name="Komine S."/>
            <person name="Tomita M."/>
            <person name="Blaxter M."/>
            <person name="Arakawa K."/>
        </authorList>
    </citation>
    <scope>NUCLEOTIDE SEQUENCE [LARGE SCALE GENOMIC DNA]</scope>
    <source>
        <strain evidence="8">Z151</strain>
    </source>
</reference>
<dbReference type="InterPro" id="IPR036390">
    <property type="entry name" value="WH_DNA-bd_sf"/>
</dbReference>
<gene>
    <name evidence="7" type="ORF">BV898_11574</name>
</gene>
<keyword evidence="2 4" id="KW-0238">DNA-binding</keyword>
<dbReference type="FunFam" id="1.10.10.10:FF:000042">
    <property type="entry name" value="hepatocyte nuclear factor 3-beta"/>
    <property type="match status" value="1"/>
</dbReference>
<proteinExistence type="predicted"/>
<feature type="DNA-binding region" description="Fork-head" evidence="4">
    <location>
        <begin position="132"/>
        <end position="226"/>
    </location>
</feature>
<protein>
    <submittedName>
        <fullName evidence="7">Hepatocyte nuclear factor 3-beta</fullName>
    </submittedName>
</protein>
<name>A0A1W0WG96_HYPEX</name>
<dbReference type="OrthoDB" id="5954824at2759"/>
<dbReference type="PROSITE" id="PS00657">
    <property type="entry name" value="FORK_HEAD_1"/>
    <property type="match status" value="1"/>
</dbReference>
<organism evidence="7 8">
    <name type="scientific">Hypsibius exemplaris</name>
    <name type="common">Freshwater tardigrade</name>
    <dbReference type="NCBI Taxonomy" id="2072580"/>
    <lineage>
        <taxon>Eukaryota</taxon>
        <taxon>Metazoa</taxon>
        <taxon>Ecdysozoa</taxon>
        <taxon>Tardigrada</taxon>
        <taxon>Eutardigrada</taxon>
        <taxon>Parachela</taxon>
        <taxon>Hypsibioidea</taxon>
        <taxon>Hypsibiidae</taxon>
        <taxon>Hypsibius</taxon>
    </lineage>
</organism>
<dbReference type="Pfam" id="PF00250">
    <property type="entry name" value="Forkhead"/>
    <property type="match status" value="1"/>
</dbReference>
<comment type="subcellular location">
    <subcellularLocation>
        <location evidence="1 4">Nucleus</location>
    </subcellularLocation>
</comment>
<dbReference type="InterPro" id="IPR050211">
    <property type="entry name" value="FOX_domain-containing"/>
</dbReference>
<comment type="caution">
    <text evidence="7">The sequence shown here is derived from an EMBL/GenBank/DDBJ whole genome shotgun (WGS) entry which is preliminary data.</text>
</comment>
<dbReference type="Gene3D" id="1.10.10.10">
    <property type="entry name" value="Winged helix-like DNA-binding domain superfamily/Winged helix DNA-binding domain"/>
    <property type="match status" value="1"/>
</dbReference>
<dbReference type="AlphaFoldDB" id="A0A1W0WG96"/>
<evidence type="ECO:0000259" key="6">
    <source>
        <dbReference type="PROSITE" id="PS50039"/>
    </source>
</evidence>
<dbReference type="EMBL" id="MTYJ01000108">
    <property type="protein sequence ID" value="OQV14219.1"/>
    <property type="molecule type" value="Genomic_DNA"/>
</dbReference>
<feature type="domain" description="Fork-head" evidence="6">
    <location>
        <begin position="132"/>
        <end position="226"/>
    </location>
</feature>
<dbReference type="GO" id="GO:0019904">
    <property type="term" value="F:protein domain specific binding"/>
    <property type="evidence" value="ECO:0007669"/>
    <property type="project" value="InterPro"/>
</dbReference>
<dbReference type="Pfam" id="PF08430">
    <property type="entry name" value="Forkhead_N"/>
    <property type="match status" value="1"/>
</dbReference>
<keyword evidence="8" id="KW-1185">Reference proteome</keyword>
<sequence length="491" mass="51725">MHYSAAAENYINSASFCSPAQMTSAGMAAAAAAGGMAQYNGYSGNSFIHPSSGMPMSGHFAATAGNGGLPSVNGVRSSLHQQTGGSGGLGGSVNNGGGGGDLSLSPGLTTTALLQRARNPDKNYRRNYTHAKPPYSYISLITMAIQHSQHRMCTLSEIYSYIMENFPFYRQNQQRWQNSIRHSLSFNDCFVKVPRTPDKPGKGSFWGLHPQSGNMFENGCYLRRQKRFKCEKEKREAMSRNAAAGKGSSGTGSGNDSSNQDSNDDAPIKSEPSEDCAVSVSGAAATADPSSNTAGSTTSPHTTTTNTSNTSPLPVVSQLQNGGGHHSPSSLISSYPATSKNNDPHHHHHQQQQQQQQQLQSMTSNLQSHAYPTVSTSSAAYTYGNHPGLFGNWGALKAADHQFLPNQFSIATLMQGYPSSENRLPGLMSDHYKPTVGAAGYPAYDVSSYAAQLSSLSGGGGGGGAGNPGQGFQGNGDSTVGYYNPYQTSGL</sequence>
<feature type="compositionally biased region" description="Gly residues" evidence="5">
    <location>
        <begin position="458"/>
        <end position="474"/>
    </location>
</feature>
<evidence type="ECO:0000256" key="3">
    <source>
        <dbReference type="ARBA" id="ARBA00023242"/>
    </source>
</evidence>
<evidence type="ECO:0000256" key="2">
    <source>
        <dbReference type="ARBA" id="ARBA00023125"/>
    </source>
</evidence>
<dbReference type="InterPro" id="IPR036388">
    <property type="entry name" value="WH-like_DNA-bd_sf"/>
</dbReference>
<dbReference type="PANTHER" id="PTHR11829:SF380">
    <property type="entry name" value="PROTEIN FORK HEAD"/>
    <property type="match status" value="1"/>
</dbReference>
<dbReference type="GO" id="GO:0000978">
    <property type="term" value="F:RNA polymerase II cis-regulatory region sequence-specific DNA binding"/>
    <property type="evidence" value="ECO:0007669"/>
    <property type="project" value="TreeGrafter"/>
</dbReference>
<evidence type="ECO:0000313" key="7">
    <source>
        <dbReference type="EMBL" id="OQV14219.1"/>
    </source>
</evidence>
<evidence type="ECO:0000256" key="1">
    <source>
        <dbReference type="ARBA" id="ARBA00004123"/>
    </source>
</evidence>
<feature type="region of interest" description="Disordered" evidence="5">
    <location>
        <begin position="458"/>
        <end position="480"/>
    </location>
</feature>
<accession>A0A1W0WG96</accession>
<dbReference type="InterPro" id="IPR001766">
    <property type="entry name" value="Fork_head_dom"/>
</dbReference>
<feature type="compositionally biased region" description="Polar residues" evidence="5">
    <location>
        <begin position="359"/>
        <end position="371"/>
    </location>
</feature>
<keyword evidence="3 4" id="KW-0539">Nucleus</keyword>
<evidence type="ECO:0000256" key="4">
    <source>
        <dbReference type="PROSITE-ProRule" id="PRU00089"/>
    </source>
</evidence>
<dbReference type="PROSITE" id="PS00658">
    <property type="entry name" value="FORK_HEAD_2"/>
    <property type="match status" value="1"/>
</dbReference>
<dbReference type="SMART" id="SM00339">
    <property type="entry name" value="FH"/>
    <property type="match status" value="1"/>
</dbReference>
<dbReference type="GO" id="GO:0009653">
    <property type="term" value="P:anatomical structure morphogenesis"/>
    <property type="evidence" value="ECO:0007669"/>
    <property type="project" value="TreeGrafter"/>
</dbReference>
<evidence type="ECO:0000256" key="5">
    <source>
        <dbReference type="SAM" id="MobiDB-lite"/>
    </source>
</evidence>
<feature type="compositionally biased region" description="Polar residues" evidence="5">
    <location>
        <begin position="327"/>
        <end position="341"/>
    </location>
</feature>